<name>A0ABP0S4K9_9DINO</name>
<dbReference type="Proteomes" id="UP001642484">
    <property type="component" value="Unassembled WGS sequence"/>
</dbReference>
<evidence type="ECO:0000259" key="1">
    <source>
        <dbReference type="Pfam" id="PF13679"/>
    </source>
</evidence>
<gene>
    <name evidence="2" type="ORF">CCMP2556_LOCUS50082</name>
</gene>
<keyword evidence="3" id="KW-1185">Reference proteome</keyword>
<dbReference type="SUPFAM" id="SSF53335">
    <property type="entry name" value="S-adenosyl-L-methionine-dependent methyltransferases"/>
    <property type="match status" value="1"/>
</dbReference>
<comment type="caution">
    <text evidence="2">The sequence shown here is derived from an EMBL/GenBank/DDBJ whole genome shotgun (WGS) entry which is preliminary data.</text>
</comment>
<proteinExistence type="predicted"/>
<dbReference type="EMBL" id="CAXAMN010026962">
    <property type="protein sequence ID" value="CAK9107284.1"/>
    <property type="molecule type" value="Genomic_DNA"/>
</dbReference>
<dbReference type="InterPro" id="IPR025714">
    <property type="entry name" value="Methyltranfer_dom"/>
</dbReference>
<evidence type="ECO:0000313" key="3">
    <source>
        <dbReference type="Proteomes" id="UP001642484"/>
    </source>
</evidence>
<accession>A0ABP0S4K9</accession>
<reference evidence="2 3" key="1">
    <citation type="submission" date="2024-02" db="EMBL/GenBank/DDBJ databases">
        <authorList>
            <person name="Chen Y."/>
            <person name="Shah S."/>
            <person name="Dougan E. K."/>
            <person name="Thang M."/>
            <person name="Chan C."/>
        </authorList>
    </citation>
    <scope>NUCLEOTIDE SEQUENCE [LARGE SCALE GENOMIC DNA]</scope>
</reference>
<organism evidence="2 3">
    <name type="scientific">Durusdinium trenchii</name>
    <dbReference type="NCBI Taxonomy" id="1381693"/>
    <lineage>
        <taxon>Eukaryota</taxon>
        <taxon>Sar</taxon>
        <taxon>Alveolata</taxon>
        <taxon>Dinophyceae</taxon>
        <taxon>Suessiales</taxon>
        <taxon>Symbiodiniaceae</taxon>
        <taxon>Durusdinium</taxon>
    </lineage>
</organism>
<evidence type="ECO:0000313" key="2">
    <source>
        <dbReference type="EMBL" id="CAK9107284.1"/>
    </source>
</evidence>
<sequence>MELAHLEGIGLFERPSLADALGALGGALCGAEVRPETVSAPLEAPAAGGSRWSPVQLKEQLEKLPVHQLFPELCEEVMEILEKWYQRLPLKVWSRMMKICKGSAHQVPSVLKELNESAPVIQRVREWIEALPSSSPKACILDLGAGYGFLSMLLAELLPPEKVKEFCLMDMSYPNMGVDNSSGSTSVEHIYKLPWPIPMYTLKVDLKKKNTLNQIAERLLHSEDLRSRPIFACGIHLCNTLGLRAAQLFNENAEVAGFAFVPCCFPTSRHVTQQVVYQLGRHRFAAKDFLDPKVVPSNTDRFQRWAEHILEGIEVSGAEKRLERHELHRPTNGMFAQNLYLFAERPLESSPIEVDVRGTAIVVDAKFGHGKAKMKVAVVGFGPRERVVARWRIDTVPPWDFSVMINHQAAMNGRVEHPEWEDGAALTQTAAVSYRARRFRGRGNESNNDETGETGVKRKVATLAVFPVAQFSVPFSAAPAGQRGSEIEPEDLAHLERILAPSLSIAPSSISGLGLHARRACVPGTDLASERAFVWCGASRERASKGFNASDIFPKELLTDPDHQSCALTAVLCLMHTRLTTASIGVWFRVTSRGPRHWLSPWCPQRRWLERRCRVVPWTGRGILSWHPFVAEDQ</sequence>
<protein>
    <recommendedName>
        <fullName evidence="1">Methyltransferase domain-containing protein</fullName>
    </recommendedName>
</protein>
<feature type="domain" description="Methyltransferase" evidence="1">
    <location>
        <begin position="120"/>
        <end position="264"/>
    </location>
</feature>
<dbReference type="InterPro" id="IPR029063">
    <property type="entry name" value="SAM-dependent_MTases_sf"/>
</dbReference>
<dbReference type="Pfam" id="PF13679">
    <property type="entry name" value="Methyltransf_32"/>
    <property type="match status" value="1"/>
</dbReference>